<dbReference type="Pfam" id="PF07715">
    <property type="entry name" value="Plug"/>
    <property type="match status" value="1"/>
</dbReference>
<dbReference type="STRING" id="354355.SAMN05660816_00382"/>
<feature type="compositionally biased region" description="Basic and acidic residues" evidence="4">
    <location>
        <begin position="805"/>
        <end position="815"/>
    </location>
</feature>
<feature type="region of interest" description="Disordered" evidence="4">
    <location>
        <begin position="799"/>
        <end position="828"/>
    </location>
</feature>
<keyword evidence="9" id="KW-1185">Reference proteome</keyword>
<dbReference type="SUPFAM" id="SSF56935">
    <property type="entry name" value="Porins"/>
    <property type="match status" value="1"/>
</dbReference>
<dbReference type="RefSeq" id="WP_242673092.1">
    <property type="nucleotide sequence ID" value="NZ_FOCZ01000001.1"/>
</dbReference>
<keyword evidence="2" id="KW-0472">Membrane</keyword>
<dbReference type="Gene3D" id="2.40.170.20">
    <property type="entry name" value="TonB-dependent receptor, beta-barrel domain"/>
    <property type="match status" value="1"/>
</dbReference>
<evidence type="ECO:0000256" key="5">
    <source>
        <dbReference type="SAM" id="SignalP"/>
    </source>
</evidence>
<evidence type="ECO:0000256" key="4">
    <source>
        <dbReference type="SAM" id="MobiDB-lite"/>
    </source>
</evidence>
<dbReference type="InterPro" id="IPR037066">
    <property type="entry name" value="Plug_dom_sf"/>
</dbReference>
<evidence type="ECO:0000313" key="9">
    <source>
        <dbReference type="Proteomes" id="UP000192610"/>
    </source>
</evidence>
<evidence type="ECO:0000256" key="3">
    <source>
        <dbReference type="ARBA" id="ARBA00023237"/>
    </source>
</evidence>
<feature type="compositionally biased region" description="Gly residues" evidence="4">
    <location>
        <begin position="817"/>
        <end position="828"/>
    </location>
</feature>
<comment type="caution">
    <text evidence="8">The sequence shown here is derived from an EMBL/GenBank/DDBJ whole genome shotgun (WGS) entry which is preliminary data.</text>
</comment>
<evidence type="ECO:0000259" key="6">
    <source>
        <dbReference type="Pfam" id="PF07715"/>
    </source>
</evidence>
<gene>
    <name evidence="8" type="ORF">A4H97_02810</name>
</gene>
<reference evidence="9" key="1">
    <citation type="submission" date="2016-04" db="EMBL/GenBank/DDBJ databases">
        <authorList>
            <person name="Chen L."/>
            <person name="Zhuang W."/>
            <person name="Wang G."/>
        </authorList>
    </citation>
    <scope>NUCLEOTIDE SEQUENCE [LARGE SCALE GENOMIC DNA]</scope>
    <source>
        <strain evidence="9">17621</strain>
    </source>
</reference>
<dbReference type="Pfam" id="PF14905">
    <property type="entry name" value="OMP_b-brl_3"/>
    <property type="match status" value="1"/>
</dbReference>
<evidence type="ECO:0000313" key="8">
    <source>
        <dbReference type="EMBL" id="OQP50781.1"/>
    </source>
</evidence>
<organism evidence="8 9">
    <name type="scientific">Niastella yeongjuensis</name>
    <dbReference type="NCBI Taxonomy" id="354355"/>
    <lineage>
        <taxon>Bacteria</taxon>
        <taxon>Pseudomonadati</taxon>
        <taxon>Bacteroidota</taxon>
        <taxon>Chitinophagia</taxon>
        <taxon>Chitinophagales</taxon>
        <taxon>Chitinophagaceae</taxon>
        <taxon>Niastella</taxon>
    </lineage>
</organism>
<protein>
    <submittedName>
        <fullName evidence="8">TonB-dependent receptor</fullName>
    </submittedName>
</protein>
<dbReference type="Gene3D" id="2.60.40.1120">
    <property type="entry name" value="Carboxypeptidase-like, regulatory domain"/>
    <property type="match status" value="1"/>
</dbReference>
<accession>A0A1V9EXC6</accession>
<dbReference type="InterPro" id="IPR012910">
    <property type="entry name" value="Plug_dom"/>
</dbReference>
<keyword evidence="5" id="KW-0732">Signal</keyword>
<dbReference type="AlphaFoldDB" id="A0A1V9EXC6"/>
<feature type="domain" description="TonB-dependent receptor plug" evidence="6">
    <location>
        <begin position="142"/>
        <end position="219"/>
    </location>
</feature>
<sequence length="828" mass="92309">MKKLILIMLPLLFCIAATRAQQITGNVKDDQGKALSGATVTLKKVKDSTLVKLAATNATGQYSFTGINAGSYFVAVSFTGYAPKTSAAIDVNGAGDVTVPEVALIKTTGNLKEVAVIARKPMVEVKADKTILNVEGTINSVGQDALDLLRKSPGVMVDKDDNLTVSGKNGVQVFVDGRPTPFTGKDLSDYLKTIQSSSIEAIEIITNPSAKYEAAGNAGIINIRLKKNKSYGTNGTVNAGYNIGITPKYNGGFSLNNRNKYVNVFGNYNYNDNPNENNINLHREVADTLFDGKTKVNVGNKSHNFKAGMDYFINKRSTIGVMANGSFSNQEINNYARTLISYIPTQEVDRILIANNTSTNKKNNINGNLNYRYADSSGHELNIDADYGAYRNKSDQYQPNDYYKPLDETKPTYSRIYFMNAPTDIDLYSIKVDYEQGFKKGKLGLGGKISFVESNNDFRRYDVDAGDRQTRYYDSSRSNNFVYKENINAGYINYNRQFKGFMIQAGVRVENTHATGRSQGFTWDASQGKYVPYDSSFTRDYTNLFPSAAITLNKKPMSQYSLTFSRRIDRPNYQNLNPFEFKIDEYTYQKGNTGLRPQYTNSVGITHTYKYRLNTTLNYSHVKDIFSQLVDVTEKSKAFITQKNLATQDIVSLNISYPFQYKWYSIFGNLNTYYSKYKADNGPDRKIDLDVFAFNFFAQQTFRLGKGWTGEMSGFYTSPTIWQGTIKSSYLWSVDGGFQKTVLKGAGNIKASVSDIFHTLKWKGTTDYAGQHSVASGNFESRQFKLNFTYRFGNSQVKAARQRKTGAEEENKRANDSGGGGIGGGSSK</sequence>
<name>A0A1V9EXC6_9BACT</name>
<dbReference type="EMBL" id="LVXG01000012">
    <property type="protein sequence ID" value="OQP50781.1"/>
    <property type="molecule type" value="Genomic_DNA"/>
</dbReference>
<dbReference type="Gene3D" id="2.170.130.10">
    <property type="entry name" value="TonB-dependent receptor, plug domain"/>
    <property type="match status" value="1"/>
</dbReference>
<dbReference type="InterPro" id="IPR041700">
    <property type="entry name" value="OMP_b-brl_3"/>
</dbReference>
<evidence type="ECO:0000256" key="2">
    <source>
        <dbReference type="ARBA" id="ARBA00023136"/>
    </source>
</evidence>
<dbReference type="InterPro" id="IPR008969">
    <property type="entry name" value="CarboxyPept-like_regulatory"/>
</dbReference>
<feature type="domain" description="Outer membrane protein beta-barrel" evidence="7">
    <location>
        <begin position="375"/>
        <end position="790"/>
    </location>
</feature>
<evidence type="ECO:0000259" key="7">
    <source>
        <dbReference type="Pfam" id="PF14905"/>
    </source>
</evidence>
<dbReference type="SUPFAM" id="SSF49464">
    <property type="entry name" value="Carboxypeptidase regulatory domain-like"/>
    <property type="match status" value="1"/>
</dbReference>
<dbReference type="GO" id="GO:0009279">
    <property type="term" value="C:cell outer membrane"/>
    <property type="evidence" value="ECO:0007669"/>
    <property type="project" value="UniProtKB-SubCell"/>
</dbReference>
<feature type="signal peptide" evidence="5">
    <location>
        <begin position="1"/>
        <end position="20"/>
    </location>
</feature>
<dbReference type="PANTHER" id="PTHR40980">
    <property type="entry name" value="PLUG DOMAIN-CONTAINING PROTEIN"/>
    <property type="match status" value="1"/>
</dbReference>
<comment type="subcellular location">
    <subcellularLocation>
        <location evidence="1">Cell outer membrane</location>
    </subcellularLocation>
</comment>
<feature type="chain" id="PRO_5013093928" evidence="5">
    <location>
        <begin position="21"/>
        <end position="828"/>
    </location>
</feature>
<evidence type="ECO:0000256" key="1">
    <source>
        <dbReference type="ARBA" id="ARBA00004442"/>
    </source>
</evidence>
<dbReference type="Pfam" id="PF13620">
    <property type="entry name" value="CarboxypepD_reg"/>
    <property type="match status" value="1"/>
</dbReference>
<dbReference type="InterPro" id="IPR036942">
    <property type="entry name" value="Beta-barrel_TonB_sf"/>
</dbReference>
<keyword evidence="3" id="KW-0998">Cell outer membrane</keyword>
<proteinExistence type="predicted"/>
<dbReference type="Proteomes" id="UP000192610">
    <property type="component" value="Unassembled WGS sequence"/>
</dbReference>
<keyword evidence="8" id="KW-0675">Receptor</keyword>
<dbReference type="PANTHER" id="PTHR40980:SF4">
    <property type="entry name" value="TONB-DEPENDENT RECEPTOR-LIKE BETA-BARREL DOMAIN-CONTAINING PROTEIN"/>
    <property type="match status" value="1"/>
</dbReference>